<feature type="non-terminal residue" evidence="2">
    <location>
        <position position="1"/>
    </location>
</feature>
<comment type="caution">
    <text evidence="2">The sequence shown here is derived from an EMBL/GenBank/DDBJ whole genome shotgun (WGS) entry which is preliminary data.</text>
</comment>
<dbReference type="EMBL" id="JACEIK010007761">
    <property type="protein sequence ID" value="MCE3050633.1"/>
    <property type="molecule type" value="Genomic_DNA"/>
</dbReference>
<evidence type="ECO:0000313" key="2">
    <source>
        <dbReference type="EMBL" id="MCE3050633.1"/>
    </source>
</evidence>
<sequence length="69" mass="8028">SSPPPAVQDKLISWSQSGPIMLILEYQDLCKEVERLQMELNMLSKERVDLLARIRELEAEPIQRCDFQV</sequence>
<keyword evidence="1" id="KW-0175">Coiled coil</keyword>
<feature type="coiled-coil region" evidence="1">
    <location>
        <begin position="26"/>
        <end position="60"/>
    </location>
</feature>
<proteinExistence type="predicted"/>
<keyword evidence="3" id="KW-1185">Reference proteome</keyword>
<dbReference type="Gene3D" id="1.20.5.1000">
    <property type="entry name" value="arf6 gtpase in complex with a specific effector, jip4"/>
    <property type="match status" value="1"/>
</dbReference>
<gene>
    <name evidence="2" type="ORF">HAX54_047715</name>
</gene>
<dbReference type="Proteomes" id="UP000823775">
    <property type="component" value="Unassembled WGS sequence"/>
</dbReference>
<name>A0ABS8WIJ7_DATST</name>
<accession>A0ABS8WIJ7</accession>
<evidence type="ECO:0000313" key="3">
    <source>
        <dbReference type="Proteomes" id="UP000823775"/>
    </source>
</evidence>
<protein>
    <submittedName>
        <fullName evidence="2">Uncharacterized protein</fullName>
    </submittedName>
</protein>
<reference evidence="2 3" key="1">
    <citation type="journal article" date="2021" name="BMC Genomics">
        <title>Datura genome reveals duplications of psychoactive alkaloid biosynthetic genes and high mutation rate following tissue culture.</title>
        <authorList>
            <person name="Rajewski A."/>
            <person name="Carter-House D."/>
            <person name="Stajich J."/>
            <person name="Litt A."/>
        </authorList>
    </citation>
    <scope>NUCLEOTIDE SEQUENCE [LARGE SCALE GENOMIC DNA]</scope>
    <source>
        <strain evidence="2">AR-01</strain>
    </source>
</reference>
<evidence type="ECO:0000256" key="1">
    <source>
        <dbReference type="SAM" id="Coils"/>
    </source>
</evidence>
<organism evidence="2 3">
    <name type="scientific">Datura stramonium</name>
    <name type="common">Jimsonweed</name>
    <name type="synonym">Common thornapple</name>
    <dbReference type="NCBI Taxonomy" id="4076"/>
    <lineage>
        <taxon>Eukaryota</taxon>
        <taxon>Viridiplantae</taxon>
        <taxon>Streptophyta</taxon>
        <taxon>Embryophyta</taxon>
        <taxon>Tracheophyta</taxon>
        <taxon>Spermatophyta</taxon>
        <taxon>Magnoliopsida</taxon>
        <taxon>eudicotyledons</taxon>
        <taxon>Gunneridae</taxon>
        <taxon>Pentapetalae</taxon>
        <taxon>asterids</taxon>
        <taxon>lamiids</taxon>
        <taxon>Solanales</taxon>
        <taxon>Solanaceae</taxon>
        <taxon>Solanoideae</taxon>
        <taxon>Datureae</taxon>
        <taxon>Datura</taxon>
    </lineage>
</organism>